<dbReference type="EMBL" id="REGN01003053">
    <property type="protein sequence ID" value="RNA24783.1"/>
    <property type="molecule type" value="Genomic_DNA"/>
</dbReference>
<keyword evidence="1" id="KW-0812">Transmembrane</keyword>
<dbReference type="Proteomes" id="UP000276133">
    <property type="component" value="Unassembled WGS sequence"/>
</dbReference>
<name>A0A3M7RMI1_BRAPC</name>
<sequence length="60" mass="6682">MLVTTGSLFQIIIRAMLIPTMAIITTSLMTPALKRLADGSRFFNIINVLKIVAYFPLDIL</sequence>
<protein>
    <submittedName>
        <fullName evidence="2">Uncharacterized protein</fullName>
    </submittedName>
</protein>
<keyword evidence="3" id="KW-1185">Reference proteome</keyword>
<dbReference type="AlphaFoldDB" id="A0A3M7RMI1"/>
<evidence type="ECO:0000313" key="2">
    <source>
        <dbReference type="EMBL" id="RNA24783.1"/>
    </source>
</evidence>
<feature type="transmembrane region" description="Helical" evidence="1">
    <location>
        <begin position="12"/>
        <end position="33"/>
    </location>
</feature>
<proteinExistence type="predicted"/>
<evidence type="ECO:0000256" key="1">
    <source>
        <dbReference type="SAM" id="Phobius"/>
    </source>
</evidence>
<reference evidence="2 3" key="1">
    <citation type="journal article" date="2018" name="Sci. Rep.">
        <title>Genomic signatures of local adaptation to the degree of environmental predictability in rotifers.</title>
        <authorList>
            <person name="Franch-Gras L."/>
            <person name="Hahn C."/>
            <person name="Garcia-Roger E.M."/>
            <person name="Carmona M.J."/>
            <person name="Serra M."/>
            <person name="Gomez A."/>
        </authorList>
    </citation>
    <scope>NUCLEOTIDE SEQUENCE [LARGE SCALE GENOMIC DNA]</scope>
    <source>
        <strain evidence="2">HYR1</strain>
    </source>
</reference>
<keyword evidence="1" id="KW-0472">Membrane</keyword>
<accession>A0A3M7RMI1</accession>
<comment type="caution">
    <text evidence="2">The sequence shown here is derived from an EMBL/GenBank/DDBJ whole genome shotgun (WGS) entry which is preliminary data.</text>
</comment>
<organism evidence="2 3">
    <name type="scientific">Brachionus plicatilis</name>
    <name type="common">Marine rotifer</name>
    <name type="synonym">Brachionus muelleri</name>
    <dbReference type="NCBI Taxonomy" id="10195"/>
    <lineage>
        <taxon>Eukaryota</taxon>
        <taxon>Metazoa</taxon>
        <taxon>Spiralia</taxon>
        <taxon>Gnathifera</taxon>
        <taxon>Rotifera</taxon>
        <taxon>Eurotatoria</taxon>
        <taxon>Monogononta</taxon>
        <taxon>Pseudotrocha</taxon>
        <taxon>Ploima</taxon>
        <taxon>Brachionidae</taxon>
        <taxon>Brachionus</taxon>
    </lineage>
</organism>
<keyword evidence="1" id="KW-1133">Transmembrane helix</keyword>
<evidence type="ECO:0000313" key="3">
    <source>
        <dbReference type="Proteomes" id="UP000276133"/>
    </source>
</evidence>
<gene>
    <name evidence="2" type="ORF">BpHYR1_000477</name>
</gene>